<dbReference type="PANTHER" id="PTHR10887:SF341">
    <property type="entry name" value="NFX1-TYPE ZINC FINGER-CONTAINING PROTEIN 1"/>
    <property type="match status" value="1"/>
</dbReference>
<dbReference type="PANTHER" id="PTHR10887">
    <property type="entry name" value="DNA2/NAM7 HELICASE FAMILY"/>
    <property type="match status" value="1"/>
</dbReference>
<proteinExistence type="predicted"/>
<dbReference type="Gene3D" id="3.40.50.300">
    <property type="entry name" value="P-loop containing nucleotide triphosphate hydrolases"/>
    <property type="match status" value="1"/>
</dbReference>
<evidence type="ECO:0000313" key="3">
    <source>
        <dbReference type="Proteomes" id="UP000507470"/>
    </source>
</evidence>
<name>A0A6J8BHS8_MYTCO</name>
<feature type="domain" description="DNA2/NAM7 helicase helicase" evidence="1">
    <location>
        <begin position="2"/>
        <end position="211"/>
    </location>
</feature>
<dbReference type="Proteomes" id="UP000507470">
    <property type="component" value="Unassembled WGS sequence"/>
</dbReference>
<dbReference type="EMBL" id="CACVKT020003378">
    <property type="protein sequence ID" value="CAC5383465.1"/>
    <property type="molecule type" value="Genomic_DNA"/>
</dbReference>
<dbReference type="SUPFAM" id="SSF52540">
    <property type="entry name" value="P-loop containing nucleoside triphosphate hydrolases"/>
    <property type="match status" value="1"/>
</dbReference>
<reference evidence="2 3" key="1">
    <citation type="submission" date="2020-06" db="EMBL/GenBank/DDBJ databases">
        <authorList>
            <person name="Li R."/>
            <person name="Bekaert M."/>
        </authorList>
    </citation>
    <scope>NUCLEOTIDE SEQUENCE [LARGE SCALE GENOMIC DNA]</scope>
    <source>
        <strain evidence="3">wild</strain>
    </source>
</reference>
<dbReference type="GO" id="GO:0031048">
    <property type="term" value="P:regulatory ncRNA-mediated heterochromatin formation"/>
    <property type="evidence" value="ECO:0007669"/>
    <property type="project" value="TreeGrafter"/>
</dbReference>
<sequence>MDESQRKAFISSLTKEFVLIQGPPGTGKTYIGLQIAKTLLHNREKWKIIRGYDQNGERIERKQCLLIVCYTNHALDQFVEGIIDFIPEKELNNEIPSVIRIGNQSKNEAVNKYSIKNQHAQEVLEAANRTKNIIFSIRAILKIIQGQDVVLHFRQLKKFISEHHVHNFQNDPSNDWLDWIHISPKSWFLEVQRKRSQKKRKRKAVKTKISANLQQPVINIVTEAEYEYSERSLDENVEFKFNENSIGINVNNQLSEILTDLQDRTCIQILHEEAEIVSIELKSSITANHNLIERTENLWNLSFENRWKLYRHWLRKYVEDLKERLKMKENEFNEIFEDNKNTD</sequence>
<dbReference type="Pfam" id="PF13086">
    <property type="entry name" value="AAA_11"/>
    <property type="match status" value="1"/>
</dbReference>
<dbReference type="AlphaFoldDB" id="A0A6J8BHS8"/>
<organism evidence="2 3">
    <name type="scientific">Mytilus coruscus</name>
    <name type="common">Sea mussel</name>
    <dbReference type="NCBI Taxonomy" id="42192"/>
    <lineage>
        <taxon>Eukaryota</taxon>
        <taxon>Metazoa</taxon>
        <taxon>Spiralia</taxon>
        <taxon>Lophotrochozoa</taxon>
        <taxon>Mollusca</taxon>
        <taxon>Bivalvia</taxon>
        <taxon>Autobranchia</taxon>
        <taxon>Pteriomorphia</taxon>
        <taxon>Mytilida</taxon>
        <taxon>Mytiloidea</taxon>
        <taxon>Mytilidae</taxon>
        <taxon>Mytilinae</taxon>
        <taxon>Mytilus</taxon>
    </lineage>
</organism>
<evidence type="ECO:0000259" key="1">
    <source>
        <dbReference type="Pfam" id="PF13086"/>
    </source>
</evidence>
<dbReference type="InterPro" id="IPR041677">
    <property type="entry name" value="DNA2/NAM7_AAA_11"/>
</dbReference>
<keyword evidence="3" id="KW-1185">Reference proteome</keyword>
<accession>A0A6J8BHS8</accession>
<dbReference type="InterPro" id="IPR045055">
    <property type="entry name" value="DNA2/NAM7-like"/>
</dbReference>
<dbReference type="InterPro" id="IPR027417">
    <property type="entry name" value="P-loop_NTPase"/>
</dbReference>
<dbReference type="GO" id="GO:0031380">
    <property type="term" value="C:nuclear RNA-directed RNA polymerase complex"/>
    <property type="evidence" value="ECO:0007669"/>
    <property type="project" value="TreeGrafter"/>
</dbReference>
<evidence type="ECO:0000313" key="2">
    <source>
        <dbReference type="EMBL" id="CAC5383465.1"/>
    </source>
</evidence>
<dbReference type="GO" id="GO:0004386">
    <property type="term" value="F:helicase activity"/>
    <property type="evidence" value="ECO:0007669"/>
    <property type="project" value="InterPro"/>
</dbReference>
<protein>
    <recommendedName>
        <fullName evidence="1">DNA2/NAM7 helicase helicase domain-containing protein</fullName>
    </recommendedName>
</protein>
<gene>
    <name evidence="2" type="ORF">MCOR_19208</name>
</gene>
<dbReference type="OrthoDB" id="2423195at2759"/>